<dbReference type="GO" id="GO:0005794">
    <property type="term" value="C:Golgi apparatus"/>
    <property type="evidence" value="ECO:0007669"/>
    <property type="project" value="TreeGrafter"/>
</dbReference>
<sequence length="431" mass="47166">MSALQHCVLILLVHLALGSDFQQGASIFAGGAQSTFVKNAYLGNIHSIKRRAAVQFPGLSTRHRVSRRSTDLGGDTCKSLQGYEDRLINNTHTFTFNDLSGSVSLAWVGNGTGVVLALTTFQVPFFMLRFGQSKLYRSENYGKSFQDVTSLINNTFILTEFGLAIGPENSGKVILTGDVSGSRGSRIFLSTDFGNSFTHTDLSFHPLMQIIYNPQDSDVLLVLSITNDLWLSEDFGANWRKIHETACLAKWGTDNTIFFTTNTNGSCNERGMLELRKTSDYGKTIKTIATKIYSFGLGGHFVFASVMTGTGTMRVIHVSVDQGESWNMAQLPPVGHEQFYSILAANNDVVFMHVDDPGDTNFGTIFVSDDRGTIYSKSLERHLYTTTGGSTDFTNVTSLRGVYMTSVLAEDGSAQTVVSSDQRVEATAEAE</sequence>
<dbReference type="GO" id="GO:0005829">
    <property type="term" value="C:cytosol"/>
    <property type="evidence" value="ECO:0007669"/>
    <property type="project" value="GOC"/>
</dbReference>
<evidence type="ECO:0000256" key="1">
    <source>
        <dbReference type="ARBA" id="ARBA00004370"/>
    </source>
</evidence>
<dbReference type="PANTHER" id="PTHR12106">
    <property type="entry name" value="SORTILIN RELATED"/>
    <property type="match status" value="1"/>
</dbReference>
<dbReference type="InterPro" id="IPR006581">
    <property type="entry name" value="VPS10"/>
</dbReference>
<keyword evidence="8" id="KW-1185">Reference proteome</keyword>
<dbReference type="GO" id="GO:0006897">
    <property type="term" value="P:endocytosis"/>
    <property type="evidence" value="ECO:0007669"/>
    <property type="project" value="TreeGrafter"/>
</dbReference>
<dbReference type="Proteomes" id="UP001221898">
    <property type="component" value="Unassembled WGS sequence"/>
</dbReference>
<dbReference type="FunFam" id="2.130.10.10:FF:000375">
    <property type="entry name" value="Sortilin"/>
    <property type="match status" value="1"/>
</dbReference>
<dbReference type="SUPFAM" id="SSF110296">
    <property type="entry name" value="Oligoxyloglucan reducing end-specific cellobiohydrolase"/>
    <property type="match status" value="1"/>
</dbReference>
<evidence type="ECO:0000259" key="6">
    <source>
        <dbReference type="SMART" id="SM00602"/>
    </source>
</evidence>
<feature type="signal peptide" evidence="5">
    <location>
        <begin position="1"/>
        <end position="18"/>
    </location>
</feature>
<evidence type="ECO:0000256" key="3">
    <source>
        <dbReference type="ARBA" id="ARBA00023136"/>
    </source>
</evidence>
<evidence type="ECO:0000313" key="8">
    <source>
        <dbReference type="Proteomes" id="UP001221898"/>
    </source>
</evidence>
<dbReference type="EMBL" id="JAINUG010000385">
    <property type="protein sequence ID" value="KAJ8372825.1"/>
    <property type="molecule type" value="Genomic_DNA"/>
</dbReference>
<evidence type="ECO:0000256" key="2">
    <source>
        <dbReference type="ARBA" id="ARBA00022737"/>
    </source>
</evidence>
<organism evidence="7 8">
    <name type="scientific">Aldrovandia affinis</name>
    <dbReference type="NCBI Taxonomy" id="143900"/>
    <lineage>
        <taxon>Eukaryota</taxon>
        <taxon>Metazoa</taxon>
        <taxon>Chordata</taxon>
        <taxon>Craniata</taxon>
        <taxon>Vertebrata</taxon>
        <taxon>Euteleostomi</taxon>
        <taxon>Actinopterygii</taxon>
        <taxon>Neopterygii</taxon>
        <taxon>Teleostei</taxon>
        <taxon>Notacanthiformes</taxon>
        <taxon>Halosauridae</taxon>
        <taxon>Aldrovandia</taxon>
    </lineage>
</organism>
<keyword evidence="4" id="KW-0325">Glycoprotein</keyword>
<dbReference type="InterPro" id="IPR031778">
    <property type="entry name" value="Sortilin_N"/>
</dbReference>
<feature type="chain" id="PRO_5042101288" description="VPS10 domain-containing protein" evidence="5">
    <location>
        <begin position="19"/>
        <end position="431"/>
    </location>
</feature>
<proteinExistence type="predicted"/>
<protein>
    <recommendedName>
        <fullName evidence="6">VPS10 domain-containing protein</fullName>
    </recommendedName>
</protein>
<evidence type="ECO:0000313" key="7">
    <source>
        <dbReference type="EMBL" id="KAJ8372825.1"/>
    </source>
</evidence>
<keyword evidence="3" id="KW-0472">Membrane</keyword>
<comment type="caution">
    <text evidence="7">The sequence shown here is derived from an EMBL/GenBank/DDBJ whole genome shotgun (WGS) entry which is preliminary data.</text>
</comment>
<dbReference type="Gene3D" id="2.130.10.10">
    <property type="entry name" value="YVTN repeat-like/Quinoprotein amine dehydrogenase"/>
    <property type="match status" value="1"/>
</dbReference>
<dbReference type="InterPro" id="IPR015943">
    <property type="entry name" value="WD40/YVTN_repeat-like_dom_sf"/>
</dbReference>
<gene>
    <name evidence="7" type="ORF">AAFF_G00276800</name>
</gene>
<dbReference type="Pfam" id="PF15902">
    <property type="entry name" value="Sortilin-Vps10"/>
    <property type="match status" value="1"/>
</dbReference>
<evidence type="ECO:0000256" key="5">
    <source>
        <dbReference type="SAM" id="SignalP"/>
    </source>
</evidence>
<feature type="domain" description="VPS10" evidence="6">
    <location>
        <begin position="124"/>
        <end position="431"/>
    </location>
</feature>
<keyword evidence="2" id="KW-0677">Repeat</keyword>
<name>A0AAD7RB27_9TELE</name>
<dbReference type="SMART" id="SM00602">
    <property type="entry name" value="VPS10"/>
    <property type="match status" value="1"/>
</dbReference>
<reference evidence="7" key="1">
    <citation type="journal article" date="2023" name="Science">
        <title>Genome structures resolve the early diversification of teleost fishes.</title>
        <authorList>
            <person name="Parey E."/>
            <person name="Louis A."/>
            <person name="Montfort J."/>
            <person name="Bouchez O."/>
            <person name="Roques C."/>
            <person name="Iampietro C."/>
            <person name="Lluch J."/>
            <person name="Castinel A."/>
            <person name="Donnadieu C."/>
            <person name="Desvignes T."/>
            <person name="Floi Bucao C."/>
            <person name="Jouanno E."/>
            <person name="Wen M."/>
            <person name="Mejri S."/>
            <person name="Dirks R."/>
            <person name="Jansen H."/>
            <person name="Henkel C."/>
            <person name="Chen W.J."/>
            <person name="Zahm M."/>
            <person name="Cabau C."/>
            <person name="Klopp C."/>
            <person name="Thompson A.W."/>
            <person name="Robinson-Rechavi M."/>
            <person name="Braasch I."/>
            <person name="Lecointre G."/>
            <person name="Bobe J."/>
            <person name="Postlethwait J.H."/>
            <person name="Berthelot C."/>
            <person name="Roest Crollius H."/>
            <person name="Guiguen Y."/>
        </authorList>
    </citation>
    <scope>NUCLEOTIDE SEQUENCE</scope>
    <source>
        <strain evidence="7">NC1722</strain>
    </source>
</reference>
<dbReference type="AlphaFoldDB" id="A0AAD7RB27"/>
<dbReference type="GO" id="GO:0006895">
    <property type="term" value="P:Golgi to endosome transport"/>
    <property type="evidence" value="ECO:0007669"/>
    <property type="project" value="TreeGrafter"/>
</dbReference>
<keyword evidence="5" id="KW-0732">Signal</keyword>
<dbReference type="PANTHER" id="PTHR12106:SF44">
    <property type="entry name" value="SORTILIN 1B"/>
    <property type="match status" value="1"/>
</dbReference>
<dbReference type="InterPro" id="IPR050310">
    <property type="entry name" value="VPS10-sortilin"/>
</dbReference>
<dbReference type="GO" id="GO:0016050">
    <property type="term" value="P:vesicle organization"/>
    <property type="evidence" value="ECO:0007669"/>
    <property type="project" value="TreeGrafter"/>
</dbReference>
<accession>A0AAD7RB27</accession>
<comment type="subcellular location">
    <subcellularLocation>
        <location evidence="1">Membrane</location>
    </subcellularLocation>
</comment>
<evidence type="ECO:0000256" key="4">
    <source>
        <dbReference type="ARBA" id="ARBA00023180"/>
    </source>
</evidence>
<dbReference type="GO" id="GO:0016020">
    <property type="term" value="C:membrane"/>
    <property type="evidence" value="ECO:0007669"/>
    <property type="project" value="UniProtKB-SubCell"/>
</dbReference>